<evidence type="ECO:0000256" key="8">
    <source>
        <dbReference type="ARBA" id="ARBA00022989"/>
    </source>
</evidence>
<name>A0A7S4HK55_9STRA</name>
<evidence type="ECO:0000256" key="11">
    <source>
        <dbReference type="SAM" id="Phobius"/>
    </source>
</evidence>
<dbReference type="GO" id="GO:0031204">
    <property type="term" value="P:post-translational protein targeting to membrane, translocation"/>
    <property type="evidence" value="ECO:0007669"/>
    <property type="project" value="TreeGrafter"/>
</dbReference>
<organism evidence="12">
    <name type="scientific">Odontella aurita</name>
    <dbReference type="NCBI Taxonomy" id="265563"/>
    <lineage>
        <taxon>Eukaryota</taxon>
        <taxon>Sar</taxon>
        <taxon>Stramenopiles</taxon>
        <taxon>Ochrophyta</taxon>
        <taxon>Bacillariophyta</taxon>
        <taxon>Mediophyceae</taxon>
        <taxon>Biddulphiophycidae</taxon>
        <taxon>Eupodiscales</taxon>
        <taxon>Odontellaceae</taxon>
        <taxon>Odontella</taxon>
    </lineage>
</organism>
<keyword evidence="4" id="KW-0813">Transport</keyword>
<keyword evidence="6" id="KW-0256">Endoplasmic reticulum</keyword>
<keyword evidence="9" id="KW-0811">Translocation</keyword>
<protein>
    <recommendedName>
        <fullName evidence="3">Translocation protein SEC62</fullName>
    </recommendedName>
</protein>
<evidence type="ECO:0000256" key="7">
    <source>
        <dbReference type="ARBA" id="ARBA00022927"/>
    </source>
</evidence>
<keyword evidence="8 11" id="KW-1133">Transmembrane helix</keyword>
<evidence type="ECO:0000256" key="5">
    <source>
        <dbReference type="ARBA" id="ARBA00022692"/>
    </source>
</evidence>
<proteinExistence type="inferred from homology"/>
<evidence type="ECO:0000256" key="6">
    <source>
        <dbReference type="ARBA" id="ARBA00022824"/>
    </source>
</evidence>
<dbReference type="EMBL" id="HBKQ01001491">
    <property type="protein sequence ID" value="CAE2201757.1"/>
    <property type="molecule type" value="Transcribed_RNA"/>
</dbReference>
<evidence type="ECO:0000256" key="3">
    <source>
        <dbReference type="ARBA" id="ARBA00021257"/>
    </source>
</evidence>
<feature type="transmembrane region" description="Helical" evidence="11">
    <location>
        <begin position="185"/>
        <end position="213"/>
    </location>
</feature>
<gene>
    <name evidence="12" type="ORF">OAUR00152_LOCUS1011</name>
</gene>
<comment type="similarity">
    <text evidence="2">Belongs to the SEC62 family.</text>
</comment>
<keyword evidence="10 11" id="KW-0472">Membrane</keyword>
<dbReference type="Pfam" id="PF03839">
    <property type="entry name" value="Sec62"/>
    <property type="match status" value="1"/>
</dbReference>
<dbReference type="AlphaFoldDB" id="A0A7S4HK55"/>
<evidence type="ECO:0000256" key="10">
    <source>
        <dbReference type="ARBA" id="ARBA00023136"/>
    </source>
</evidence>
<keyword evidence="7" id="KW-0653">Protein transport</keyword>
<dbReference type="PANTHER" id="PTHR12443">
    <property type="entry name" value="TRANSLOCATION PROTEIN SEC62"/>
    <property type="match status" value="1"/>
</dbReference>
<evidence type="ECO:0000256" key="4">
    <source>
        <dbReference type="ARBA" id="ARBA00022448"/>
    </source>
</evidence>
<dbReference type="GO" id="GO:0005789">
    <property type="term" value="C:endoplasmic reticulum membrane"/>
    <property type="evidence" value="ECO:0007669"/>
    <property type="project" value="UniProtKB-SubCell"/>
</dbReference>
<dbReference type="InterPro" id="IPR004728">
    <property type="entry name" value="Sec62"/>
</dbReference>
<comment type="subcellular location">
    <subcellularLocation>
        <location evidence="1">Endoplasmic reticulum membrane</location>
        <topology evidence="1">Multi-pass membrane protein</topology>
    </subcellularLocation>
</comment>
<evidence type="ECO:0000256" key="9">
    <source>
        <dbReference type="ARBA" id="ARBA00023010"/>
    </source>
</evidence>
<feature type="transmembrane region" description="Helical" evidence="11">
    <location>
        <begin position="160"/>
        <end position="179"/>
    </location>
</feature>
<accession>A0A7S4HK55</accession>
<evidence type="ECO:0000313" key="12">
    <source>
        <dbReference type="EMBL" id="CAE2201757.1"/>
    </source>
</evidence>
<keyword evidence="5 11" id="KW-0812">Transmembrane</keyword>
<evidence type="ECO:0000256" key="1">
    <source>
        <dbReference type="ARBA" id="ARBA00004477"/>
    </source>
</evidence>
<evidence type="ECO:0000256" key="2">
    <source>
        <dbReference type="ARBA" id="ARBA00010604"/>
    </source>
</evidence>
<dbReference type="PANTHER" id="PTHR12443:SF9">
    <property type="entry name" value="TRANSLOCATION PROTEIN SEC62"/>
    <property type="match status" value="1"/>
</dbReference>
<sequence>MHKARSERKLMSNNTRVEARSIDKMTTEHVKEKKTSADVQSSFYEDEEHLKKLCDFLRGKEGAPVREAIEMDKRVHYIKGEKLVDFLVEPKKGSKWPPNLPRFKTRQEANTVCKDLCRYLFIHRSDKRGKGDLVVSRYRDFDESGYFTWMYEGDKTLSHMMTTLLIGGFLFCTFFPIWPNFLKVFVWYMSVSLLIFIFFLVTFRWVIFLWIWILGYDCWFLPNLFDETLSFADSFKPVISCEKAKSGQLPYRIGVAVAFFSSCYWAVTQEPGEFESFKRAQLVFIEDIFKGTLISDMSQEDKENIDTPKMQSLVDILKDLDSRDDEEDLLSDEAQVESMLEKLVDEEECFHEDQE</sequence>
<reference evidence="12" key="1">
    <citation type="submission" date="2021-01" db="EMBL/GenBank/DDBJ databases">
        <authorList>
            <person name="Corre E."/>
            <person name="Pelletier E."/>
            <person name="Niang G."/>
            <person name="Scheremetjew M."/>
            <person name="Finn R."/>
            <person name="Kale V."/>
            <person name="Holt S."/>
            <person name="Cochrane G."/>
            <person name="Meng A."/>
            <person name="Brown T."/>
            <person name="Cohen L."/>
        </authorList>
    </citation>
    <scope>NUCLEOTIDE SEQUENCE</scope>
    <source>
        <strain evidence="12">Isolate 1302-5</strain>
    </source>
</reference>